<evidence type="ECO:0000313" key="9">
    <source>
        <dbReference type="Proteomes" id="UP001244011"/>
    </source>
</evidence>
<evidence type="ECO:0000256" key="1">
    <source>
        <dbReference type="ARBA" id="ARBA00004141"/>
    </source>
</evidence>
<dbReference type="PRINTS" id="PR02047">
    <property type="entry name" value="BREFELDNASP4"/>
</dbReference>
<evidence type="ECO:0008006" key="10">
    <source>
        <dbReference type="Google" id="ProtNLM"/>
    </source>
</evidence>
<comment type="caution">
    <text evidence="8">The sequence shown here is derived from an EMBL/GenBank/DDBJ whole genome shotgun (WGS) entry which is preliminary data.</text>
</comment>
<feature type="transmembrane region" description="Helical" evidence="5">
    <location>
        <begin position="162"/>
        <end position="181"/>
    </location>
</feature>
<keyword evidence="4 5" id="KW-0472">Membrane</keyword>
<evidence type="ECO:0000256" key="5">
    <source>
        <dbReference type="SAM" id="Phobius"/>
    </source>
</evidence>
<accession>A0AAJ0C006</accession>
<feature type="transmembrane region" description="Helical" evidence="5">
    <location>
        <begin position="791"/>
        <end position="808"/>
    </location>
</feature>
<sequence length="1081" mass="120740">MASVPSDYEAIISVPSAEERPIRVGGGISRFRRRFTFSQGQEAPPIYRPDKSIPELSEAAAGGASIWASSDLNRLIDDEDFDLETYGLTEYRDGFFDALFLKPRPVDREELDKRAEKALPAAFRKRHPLSLTGFLPRQWYDIKHVVHVVTTTRAGIKLVKSFIAVFAAYVLCLVPPVRHWLGQYSYIMVVSTVINHPGRTVGAQIDGAVSTILGSLTGLGWGAFGLWLSTSTPDAKVGYGAILAMFLALYIAAIAAVRSYFIRLYQFVICAGIAVAYACLAQVSESSVVWGKLVDYGVPWVLGQGICLLACVVWFPDAGARRLAVSWNDAFETMLNSLDEKKTGTTPTRQHLAQTFVNLSQAYRDIMIDFTFTLFDPKDVRVIRNLLQASVRGLLALRPKPSVFKPPGVSDDTVLQKLPAVPTPELHPAWSNAESSGTWVPLLPWTNDYRDKAVRLVRHRLEDPTSFLLRRMKESLRSCHAVLMDMSGYRKYLGPSEEVSSDLLKVLVKLRKAMIKFDDAEAALLNGNELPTIFIHDVVQGFAYSRPIRQAAGAVEAVLVKVNEMEQRKPSWPKIHPPSYPWRKALNRTNPQVRHDRGGVTAGSYYRSFADIARAIQKVKASESAPLREDSDLSDSNSALNETANANANANANAEAGDDHDGMALLKQSTFRHRLWEIAHGLQGFEMRFALKTVIVTSCLSIPAWLNQSRDWWNLYGGWWAVVMAWITMHPRVGGNVQDLVTRAFMGVLGAVWGGAAFAAGNGNPYVMAVFALLFLLPMLYRFTQSHHPRSGLVGCLSFIVTSLALITDEGHHSPLIMTAGRGGAIVVGVVASVVINWILWPFIARHELRKAMSAMMFFLSILYRTIMAQYIYYDVGDKPTAEDIESSEVLEGRLREGFVRIRQLMGLTRHEIRLRAPFDPLPYSALADSCERFFEYLVAVRQSAIYFHPKFIRDNDEAVGRLLIYRRDAVASILGNLYTLAGALRSAHKVPKYLPCAAATRKRLMDKMIELEAEYEGSKNLDVPQIGERKKWVQIYSFSYNESLTGCVAQLEELERYTKLIVGEQGFDDRSDSDSDDKED</sequence>
<dbReference type="Proteomes" id="UP001244011">
    <property type="component" value="Unassembled WGS sequence"/>
</dbReference>
<gene>
    <name evidence="8" type="ORF">QBC33DRAFT_536851</name>
</gene>
<feature type="transmembrane region" description="Helical" evidence="5">
    <location>
        <begin position="740"/>
        <end position="760"/>
    </location>
</feature>
<evidence type="ECO:0000259" key="7">
    <source>
        <dbReference type="Pfam" id="PF13515"/>
    </source>
</evidence>
<dbReference type="PANTHER" id="PTHR47804">
    <property type="entry name" value="60S RIBOSOMAL PROTEIN L19"/>
    <property type="match status" value="1"/>
</dbReference>
<dbReference type="PANTHER" id="PTHR47804:SF3">
    <property type="entry name" value="PROTEIN BRE4"/>
    <property type="match status" value="1"/>
</dbReference>
<dbReference type="InterPro" id="IPR052430">
    <property type="entry name" value="IVT-Associated"/>
</dbReference>
<feature type="transmembrane region" description="Helical" evidence="5">
    <location>
        <begin position="820"/>
        <end position="840"/>
    </location>
</feature>
<dbReference type="Pfam" id="PF13515">
    <property type="entry name" value="FUSC_2"/>
    <property type="match status" value="1"/>
</dbReference>
<dbReference type="GeneID" id="85310932"/>
<keyword evidence="9" id="KW-1185">Reference proteome</keyword>
<evidence type="ECO:0000256" key="2">
    <source>
        <dbReference type="ARBA" id="ARBA00022692"/>
    </source>
</evidence>
<dbReference type="RefSeq" id="XP_060283858.1">
    <property type="nucleotide sequence ID" value="XM_060427745.1"/>
</dbReference>
<protein>
    <recommendedName>
        <fullName evidence="10">ER transporter 6TM N-terminal domain-containing protein</fullName>
    </recommendedName>
</protein>
<feature type="transmembrane region" description="Helical" evidence="5">
    <location>
        <begin position="264"/>
        <end position="284"/>
    </location>
</feature>
<dbReference type="InterPro" id="IPR023244">
    <property type="entry name" value="Brefeldin_A-sensitivity_4"/>
</dbReference>
<reference evidence="8" key="1">
    <citation type="submission" date="2023-06" db="EMBL/GenBank/DDBJ databases">
        <title>Genome-scale phylogeny and comparative genomics of the fungal order Sordariales.</title>
        <authorList>
            <consortium name="Lawrence Berkeley National Laboratory"/>
            <person name="Hensen N."/>
            <person name="Bonometti L."/>
            <person name="Westerberg I."/>
            <person name="Brannstrom I.O."/>
            <person name="Guillou S."/>
            <person name="Cros-Aarteil S."/>
            <person name="Calhoun S."/>
            <person name="Haridas S."/>
            <person name="Kuo A."/>
            <person name="Mondo S."/>
            <person name="Pangilinan J."/>
            <person name="Riley R."/>
            <person name="Labutti K."/>
            <person name="Andreopoulos B."/>
            <person name="Lipzen A."/>
            <person name="Chen C."/>
            <person name="Yanf M."/>
            <person name="Daum C."/>
            <person name="Ng V."/>
            <person name="Clum A."/>
            <person name="Steindorff A."/>
            <person name="Ohm R."/>
            <person name="Martin F."/>
            <person name="Silar P."/>
            <person name="Natvig D."/>
            <person name="Lalanne C."/>
            <person name="Gautier V."/>
            <person name="Ament-Velasquez S.L."/>
            <person name="Kruys A."/>
            <person name="Hutchinson M.I."/>
            <person name="Powell A.J."/>
            <person name="Barry K."/>
            <person name="Miller A.N."/>
            <person name="Grigoriev I.V."/>
            <person name="Debuchy R."/>
            <person name="Gladieux P."/>
            <person name="Thoren M.H."/>
            <person name="Johannesson H."/>
        </authorList>
    </citation>
    <scope>NUCLEOTIDE SEQUENCE</scope>
    <source>
        <strain evidence="8">8032-3</strain>
    </source>
</reference>
<feature type="domain" description="Putative ER transporter 6TM N-terminal" evidence="6">
    <location>
        <begin position="158"/>
        <end position="225"/>
    </location>
</feature>
<evidence type="ECO:0000256" key="4">
    <source>
        <dbReference type="ARBA" id="ARBA00023136"/>
    </source>
</evidence>
<dbReference type="EMBL" id="MU839007">
    <property type="protein sequence ID" value="KAK1767645.1"/>
    <property type="molecule type" value="Genomic_DNA"/>
</dbReference>
<feature type="transmembrane region" description="Helical" evidence="5">
    <location>
        <begin position="852"/>
        <end position="874"/>
    </location>
</feature>
<feature type="domain" description="Integral membrane bound transporter" evidence="7">
    <location>
        <begin position="712"/>
        <end position="836"/>
    </location>
</feature>
<proteinExistence type="predicted"/>
<feature type="transmembrane region" description="Helical" evidence="5">
    <location>
        <begin position="712"/>
        <end position="728"/>
    </location>
</feature>
<comment type="subcellular location">
    <subcellularLocation>
        <location evidence="1">Membrane</location>
        <topology evidence="1">Multi-pass membrane protein</topology>
    </subcellularLocation>
</comment>
<dbReference type="InterPro" id="IPR049453">
    <property type="entry name" value="Memb_transporter_dom"/>
</dbReference>
<evidence type="ECO:0000259" key="6">
    <source>
        <dbReference type="Pfam" id="PF10337"/>
    </source>
</evidence>
<dbReference type="GO" id="GO:0016020">
    <property type="term" value="C:membrane"/>
    <property type="evidence" value="ECO:0007669"/>
    <property type="project" value="UniProtKB-SubCell"/>
</dbReference>
<keyword evidence="3 5" id="KW-1133">Transmembrane helix</keyword>
<evidence type="ECO:0000313" key="8">
    <source>
        <dbReference type="EMBL" id="KAK1767645.1"/>
    </source>
</evidence>
<evidence type="ECO:0000256" key="3">
    <source>
        <dbReference type="ARBA" id="ARBA00022989"/>
    </source>
</evidence>
<dbReference type="InterPro" id="IPR018823">
    <property type="entry name" value="ArAE_2_N"/>
</dbReference>
<feature type="transmembrane region" description="Helical" evidence="5">
    <location>
        <begin position="296"/>
        <end position="315"/>
    </location>
</feature>
<name>A0AAJ0C006_9PEZI</name>
<dbReference type="Pfam" id="PF10337">
    <property type="entry name" value="ArAE_2_N"/>
    <property type="match status" value="1"/>
</dbReference>
<keyword evidence="2 5" id="KW-0812">Transmembrane</keyword>
<organism evidence="8 9">
    <name type="scientific">Phialemonium atrogriseum</name>
    <dbReference type="NCBI Taxonomy" id="1093897"/>
    <lineage>
        <taxon>Eukaryota</taxon>
        <taxon>Fungi</taxon>
        <taxon>Dikarya</taxon>
        <taxon>Ascomycota</taxon>
        <taxon>Pezizomycotina</taxon>
        <taxon>Sordariomycetes</taxon>
        <taxon>Sordariomycetidae</taxon>
        <taxon>Cephalothecales</taxon>
        <taxon>Cephalothecaceae</taxon>
        <taxon>Phialemonium</taxon>
    </lineage>
</organism>
<dbReference type="AlphaFoldDB" id="A0AAJ0C006"/>
<feature type="transmembrane region" description="Helical" evidence="5">
    <location>
        <begin position="237"/>
        <end position="257"/>
    </location>
</feature>